<keyword evidence="1" id="KW-0812">Transmembrane</keyword>
<accession>A0A6C0BZY2</accession>
<feature type="transmembrane region" description="Helical" evidence="1">
    <location>
        <begin position="12"/>
        <end position="32"/>
    </location>
</feature>
<evidence type="ECO:0000256" key="1">
    <source>
        <dbReference type="SAM" id="Phobius"/>
    </source>
</evidence>
<dbReference type="EMBL" id="MN739310">
    <property type="protein sequence ID" value="QHS97965.1"/>
    <property type="molecule type" value="Genomic_DNA"/>
</dbReference>
<reference evidence="2" key="1">
    <citation type="journal article" date="2020" name="Nature">
        <title>Giant virus diversity and host interactions through global metagenomics.</title>
        <authorList>
            <person name="Schulz F."/>
            <person name="Roux S."/>
            <person name="Paez-Espino D."/>
            <person name="Jungbluth S."/>
            <person name="Walsh D.A."/>
            <person name="Denef V.J."/>
            <person name="McMahon K.D."/>
            <person name="Konstantinidis K.T."/>
            <person name="Eloe-Fadrosh E.A."/>
            <person name="Kyrpides N.C."/>
            <person name="Woyke T."/>
        </authorList>
    </citation>
    <scope>NUCLEOTIDE SEQUENCE</scope>
    <source>
        <strain evidence="2">GVMAG-M-3300020182-33</strain>
    </source>
</reference>
<dbReference type="AlphaFoldDB" id="A0A6C0BZY2"/>
<organism evidence="2">
    <name type="scientific">viral metagenome</name>
    <dbReference type="NCBI Taxonomy" id="1070528"/>
    <lineage>
        <taxon>unclassified sequences</taxon>
        <taxon>metagenomes</taxon>
        <taxon>organismal metagenomes</taxon>
    </lineage>
</organism>
<sequence length="108" mass="12114">MLEHAHDVCVYGWFTFLASFAIACFIISFRLWHMKTSHRGYAALSFTILCAGVTFALAVGTLVPFVQTDTYAEICVSTMALFFIWCIALAPLCAWKSSIQVEHTLRNV</sequence>
<keyword evidence="1" id="KW-0472">Membrane</keyword>
<name>A0A6C0BZY2_9ZZZZ</name>
<feature type="transmembrane region" description="Helical" evidence="1">
    <location>
        <begin position="44"/>
        <end position="65"/>
    </location>
</feature>
<evidence type="ECO:0000313" key="2">
    <source>
        <dbReference type="EMBL" id="QHS97965.1"/>
    </source>
</evidence>
<proteinExistence type="predicted"/>
<protein>
    <submittedName>
        <fullName evidence="2">Uncharacterized protein</fullName>
    </submittedName>
</protein>
<feature type="transmembrane region" description="Helical" evidence="1">
    <location>
        <begin position="71"/>
        <end position="95"/>
    </location>
</feature>
<keyword evidence="1" id="KW-1133">Transmembrane helix</keyword>